<evidence type="ECO:0000313" key="5">
    <source>
        <dbReference type="Proteomes" id="UP000231702"/>
    </source>
</evidence>
<feature type="chain" id="PRO_5012538103" evidence="1">
    <location>
        <begin position="20"/>
        <end position="275"/>
    </location>
</feature>
<organism evidence="3 4">
    <name type="scientific">Pseudooceanicola antarcticus</name>
    <dbReference type="NCBI Taxonomy" id="1247613"/>
    <lineage>
        <taxon>Bacteria</taxon>
        <taxon>Pseudomonadati</taxon>
        <taxon>Pseudomonadota</taxon>
        <taxon>Alphaproteobacteria</taxon>
        <taxon>Rhodobacterales</taxon>
        <taxon>Paracoccaceae</taxon>
        <taxon>Pseudooceanicola</taxon>
    </lineage>
</organism>
<dbReference type="Proteomes" id="UP000231702">
    <property type="component" value="Unassembled WGS sequence"/>
</dbReference>
<dbReference type="GO" id="GO:0016787">
    <property type="term" value="F:hydrolase activity"/>
    <property type="evidence" value="ECO:0007669"/>
    <property type="project" value="UniProtKB-KW"/>
</dbReference>
<dbReference type="Gene3D" id="3.60.15.10">
    <property type="entry name" value="Ribonuclease Z/Hydroxyacylglutathione hydrolase-like"/>
    <property type="match status" value="1"/>
</dbReference>
<reference evidence="2 5" key="2">
    <citation type="journal article" date="2018" name="Int. J. Syst. Evol. Microbiol.">
        <title>Pseudooceanicola lipolyticus sp. nov., a marine alphaproteobacterium, reclassification of Oceanicola flagellatus as Pseudooceanicola flagellatus comb. nov. and emended description of the genus Pseudooceanicola.</title>
        <authorList>
            <person name="Huang M.-M."/>
            <person name="Guo L.-L."/>
            <person name="Wu Y.-H."/>
            <person name="Lai Q.-L."/>
            <person name="Shao Z.-Z."/>
            <person name="Wang C.-S."/>
            <person name="Wu M."/>
            <person name="Xu X.-W."/>
        </authorList>
    </citation>
    <scope>NUCLEOTIDE SEQUENCE [LARGE SCALE GENOMIC DNA]</scope>
    <source>
        <strain evidence="2 5">Ar-45</strain>
    </source>
</reference>
<dbReference type="Proteomes" id="UP000231655">
    <property type="component" value="Unassembled WGS sequence"/>
</dbReference>
<sequence length="275" mass="29931">MIRALALSFLALAAPLSQARAQVPVSHCIAIADATPGGQFLHRASFRDPVPEYSVRISYLTHSAFLIQSPGGIGAITDYPGHVGSADYVPDVVTMNHAHSSHYTSFPDPEIPHVLKGWSERYGEAVDHLVEVGDMLVRNVSTDIRSGSGGREENGNSIFIFEVAGLCIGHLGHLHHEPNDEQYAAIGRLDVVMVPVDGGMTLDTASMVRVVERLRASIVLPMHWFSGASLGWFLDQLSSDFAVVLEEGREIEVSLKNLPERPTIMVLRPQPLVDP</sequence>
<evidence type="ECO:0000256" key="1">
    <source>
        <dbReference type="SAM" id="SignalP"/>
    </source>
</evidence>
<dbReference type="SUPFAM" id="SSF56281">
    <property type="entry name" value="Metallo-hydrolase/oxidoreductase"/>
    <property type="match status" value="1"/>
</dbReference>
<dbReference type="EMBL" id="PGTD01000007">
    <property type="protein sequence ID" value="PJE31981.1"/>
    <property type="molecule type" value="Genomic_DNA"/>
</dbReference>
<keyword evidence="1" id="KW-0732">Signal</keyword>
<dbReference type="PANTHER" id="PTHR39189">
    <property type="entry name" value="UPF0173 METAL-DEPENDENT HYDROLASE YTKL"/>
    <property type="match status" value="1"/>
</dbReference>
<keyword evidence="5" id="KW-1185">Reference proteome</keyword>
<dbReference type="AlphaFoldDB" id="A0A285ITF8"/>
<dbReference type="OrthoDB" id="7343000at2"/>
<dbReference type="InterPro" id="IPR036866">
    <property type="entry name" value="RibonucZ/Hydroxyglut_hydro"/>
</dbReference>
<evidence type="ECO:0000313" key="4">
    <source>
        <dbReference type="Proteomes" id="UP000231655"/>
    </source>
</evidence>
<evidence type="ECO:0000313" key="3">
    <source>
        <dbReference type="EMBL" id="SNY51113.1"/>
    </source>
</evidence>
<reference evidence="3 4" key="1">
    <citation type="submission" date="2017-09" db="EMBL/GenBank/DDBJ databases">
        <authorList>
            <person name="Ehlers B."/>
            <person name="Leendertz F.H."/>
        </authorList>
    </citation>
    <scope>NUCLEOTIDE SEQUENCE [LARGE SCALE GENOMIC DNA]</scope>
    <source>
        <strain evidence="3 4">CGMCC 1.12662</strain>
    </source>
</reference>
<dbReference type="PANTHER" id="PTHR39189:SF1">
    <property type="entry name" value="UPF0173 METAL-DEPENDENT HYDROLASE YTKL"/>
    <property type="match status" value="1"/>
</dbReference>
<dbReference type="Pfam" id="PF13483">
    <property type="entry name" value="Lactamase_B_3"/>
    <property type="match status" value="1"/>
</dbReference>
<keyword evidence="2" id="KW-0378">Hydrolase</keyword>
<protein>
    <submittedName>
        <fullName evidence="3">L-ascorbate metabolism protein UlaG, beta-lactamase superfamily</fullName>
    </submittedName>
    <submittedName>
        <fullName evidence="2">Zn-dependent hydrolase</fullName>
    </submittedName>
</protein>
<evidence type="ECO:0000313" key="2">
    <source>
        <dbReference type="EMBL" id="PJE31981.1"/>
    </source>
</evidence>
<dbReference type="EMBL" id="OBEA01000003">
    <property type="protein sequence ID" value="SNY51113.1"/>
    <property type="molecule type" value="Genomic_DNA"/>
</dbReference>
<dbReference type="RefSeq" id="WP_097145757.1">
    <property type="nucleotide sequence ID" value="NZ_OBEA01000003.1"/>
</dbReference>
<gene>
    <name evidence="2" type="ORF">CVM39_02475</name>
    <name evidence="3" type="ORF">SAMN06297129_2029</name>
</gene>
<accession>A0A285ITF8</accession>
<feature type="signal peptide" evidence="1">
    <location>
        <begin position="1"/>
        <end position="19"/>
    </location>
</feature>
<name>A0A285ITF8_9RHOB</name>
<proteinExistence type="predicted"/>